<reference evidence="2" key="1">
    <citation type="submission" date="2018-02" db="EMBL/GenBank/DDBJ databases">
        <authorList>
            <person name="Hausmann B."/>
        </authorList>
    </citation>
    <scope>NUCLEOTIDE SEQUENCE [LARGE SCALE GENOMIC DNA]</scope>
    <source>
        <strain evidence="2">Peat soil MAG SbF1</strain>
    </source>
</reference>
<evidence type="ECO:0000313" key="2">
    <source>
        <dbReference type="Proteomes" id="UP000238916"/>
    </source>
</evidence>
<evidence type="ECO:0000313" key="1">
    <source>
        <dbReference type="EMBL" id="SPF38624.1"/>
    </source>
</evidence>
<proteinExistence type="predicted"/>
<gene>
    <name evidence="1" type="ORF">SBF1_1910003</name>
</gene>
<dbReference type="AlphaFoldDB" id="A0A2U3KG19"/>
<dbReference type="Proteomes" id="UP000238916">
    <property type="component" value="Unassembled WGS sequence"/>
</dbReference>
<accession>A0A2U3KG19</accession>
<dbReference type="EMBL" id="OMOF01000103">
    <property type="protein sequence ID" value="SPF38624.1"/>
    <property type="molecule type" value="Genomic_DNA"/>
</dbReference>
<sequence length="48" mass="5484">MNNQNAVLLQVSKQGTYCLSTGTIHQRRALKYDENFTNSSQPCHILFL</sequence>
<organism evidence="1 2">
    <name type="scientific">Candidatus Desulfosporosinus infrequens</name>
    <dbReference type="NCBI Taxonomy" id="2043169"/>
    <lineage>
        <taxon>Bacteria</taxon>
        <taxon>Bacillati</taxon>
        <taxon>Bacillota</taxon>
        <taxon>Clostridia</taxon>
        <taxon>Eubacteriales</taxon>
        <taxon>Desulfitobacteriaceae</taxon>
        <taxon>Desulfosporosinus</taxon>
    </lineage>
</organism>
<protein>
    <submittedName>
        <fullName evidence="1">Uncharacterized protein</fullName>
    </submittedName>
</protein>
<name>A0A2U3KG19_9FIRM</name>